<dbReference type="AlphaFoldDB" id="A0A839N0T2"/>
<keyword evidence="1" id="KW-0472">Membrane</keyword>
<feature type="transmembrane region" description="Helical" evidence="1">
    <location>
        <begin position="160"/>
        <end position="185"/>
    </location>
</feature>
<feature type="transmembrane region" description="Helical" evidence="1">
    <location>
        <begin position="128"/>
        <end position="148"/>
    </location>
</feature>
<evidence type="ECO:0000313" key="2">
    <source>
        <dbReference type="EMBL" id="MBB2890977.1"/>
    </source>
</evidence>
<evidence type="ECO:0008006" key="4">
    <source>
        <dbReference type="Google" id="ProtNLM"/>
    </source>
</evidence>
<gene>
    <name evidence="2" type="ORF">FHU39_000961</name>
</gene>
<sequence>MKDLLFLAADLWLMATTWIYGAKLWRNYRNQLLTLEYFVVAVSSTNFLLWSLLSGKKSSPMYYFAYDLDAFSRCFGITLLLVIGLLAVTHGYKPPTAVKAGATVLAFAGAVIFGPMHSDDLPRDFPHLALATFYVVGNLLTTCFLLYFATRLWRAGAQRLAALTAVVSLAATYVALTYDFFYHFIPGANGEADLNRYHTWLYTDDSSRTIFYTIALTVWGFQAITYYYGYKTMRAHHDATDVASARTVEVVS</sequence>
<feature type="transmembrane region" description="Helical" evidence="1">
    <location>
        <begin position="6"/>
        <end position="25"/>
    </location>
</feature>
<dbReference type="Proteomes" id="UP000559182">
    <property type="component" value="Unassembled WGS sequence"/>
</dbReference>
<feature type="transmembrane region" description="Helical" evidence="1">
    <location>
        <begin position="32"/>
        <end position="50"/>
    </location>
</feature>
<feature type="transmembrane region" description="Helical" evidence="1">
    <location>
        <begin position="96"/>
        <end position="116"/>
    </location>
</feature>
<keyword evidence="3" id="KW-1185">Reference proteome</keyword>
<keyword evidence="1" id="KW-1133">Transmembrane helix</keyword>
<feature type="transmembrane region" description="Helical" evidence="1">
    <location>
        <begin position="210"/>
        <end position="228"/>
    </location>
</feature>
<comment type="caution">
    <text evidence="2">The sequence shown here is derived from an EMBL/GenBank/DDBJ whole genome shotgun (WGS) entry which is preliminary data.</text>
</comment>
<proteinExistence type="predicted"/>
<keyword evidence="1" id="KW-0812">Transmembrane</keyword>
<name>A0A839N0T2_9MICO</name>
<accession>A0A839N0T2</accession>
<organism evidence="2 3">
    <name type="scientific">Flexivirga oryzae</name>
    <dbReference type="NCBI Taxonomy" id="1794944"/>
    <lineage>
        <taxon>Bacteria</taxon>
        <taxon>Bacillati</taxon>
        <taxon>Actinomycetota</taxon>
        <taxon>Actinomycetes</taxon>
        <taxon>Micrococcales</taxon>
        <taxon>Dermacoccaceae</taxon>
        <taxon>Flexivirga</taxon>
    </lineage>
</organism>
<feature type="transmembrane region" description="Helical" evidence="1">
    <location>
        <begin position="70"/>
        <end position="89"/>
    </location>
</feature>
<dbReference type="EMBL" id="JACHVQ010000001">
    <property type="protein sequence ID" value="MBB2890977.1"/>
    <property type="molecule type" value="Genomic_DNA"/>
</dbReference>
<protein>
    <recommendedName>
        <fullName evidence="4">Transporter</fullName>
    </recommendedName>
</protein>
<reference evidence="2 3" key="1">
    <citation type="submission" date="2020-08" db="EMBL/GenBank/DDBJ databases">
        <title>Sequencing the genomes of 1000 actinobacteria strains.</title>
        <authorList>
            <person name="Klenk H.-P."/>
        </authorList>
    </citation>
    <scope>NUCLEOTIDE SEQUENCE [LARGE SCALE GENOMIC DNA]</scope>
    <source>
        <strain evidence="2 3">DSM 105369</strain>
    </source>
</reference>
<evidence type="ECO:0000313" key="3">
    <source>
        <dbReference type="Proteomes" id="UP000559182"/>
    </source>
</evidence>
<dbReference type="RefSeq" id="WP_183319304.1">
    <property type="nucleotide sequence ID" value="NZ_JACHVQ010000001.1"/>
</dbReference>
<evidence type="ECO:0000256" key="1">
    <source>
        <dbReference type="SAM" id="Phobius"/>
    </source>
</evidence>